<feature type="region of interest" description="Disordered" evidence="1">
    <location>
        <begin position="293"/>
        <end position="332"/>
    </location>
</feature>
<feature type="region of interest" description="Disordered" evidence="1">
    <location>
        <begin position="229"/>
        <end position="272"/>
    </location>
</feature>
<gene>
    <name evidence="2" type="ORF">ACEWY4_009679</name>
</gene>
<dbReference type="Proteomes" id="UP001591681">
    <property type="component" value="Unassembled WGS sequence"/>
</dbReference>
<evidence type="ECO:0000256" key="1">
    <source>
        <dbReference type="SAM" id="MobiDB-lite"/>
    </source>
</evidence>
<feature type="compositionally biased region" description="Low complexity" evidence="1">
    <location>
        <begin position="136"/>
        <end position="145"/>
    </location>
</feature>
<organism evidence="2 3">
    <name type="scientific">Coilia grayii</name>
    <name type="common">Gray's grenadier anchovy</name>
    <dbReference type="NCBI Taxonomy" id="363190"/>
    <lineage>
        <taxon>Eukaryota</taxon>
        <taxon>Metazoa</taxon>
        <taxon>Chordata</taxon>
        <taxon>Craniata</taxon>
        <taxon>Vertebrata</taxon>
        <taxon>Euteleostomi</taxon>
        <taxon>Actinopterygii</taxon>
        <taxon>Neopterygii</taxon>
        <taxon>Teleostei</taxon>
        <taxon>Clupei</taxon>
        <taxon>Clupeiformes</taxon>
        <taxon>Clupeoidei</taxon>
        <taxon>Engraulidae</taxon>
        <taxon>Coilinae</taxon>
        <taxon>Coilia</taxon>
    </lineage>
</organism>
<accession>A0ABD1K770</accession>
<comment type="caution">
    <text evidence="2">The sequence shown here is derived from an EMBL/GenBank/DDBJ whole genome shotgun (WGS) entry which is preliminary data.</text>
</comment>
<proteinExistence type="predicted"/>
<dbReference type="AlphaFoldDB" id="A0ABD1K770"/>
<name>A0ABD1K770_9TELE</name>
<protein>
    <submittedName>
        <fullName evidence="2">Uncharacterized protein</fullName>
    </submittedName>
</protein>
<evidence type="ECO:0000313" key="2">
    <source>
        <dbReference type="EMBL" id="KAL2094960.1"/>
    </source>
</evidence>
<feature type="compositionally biased region" description="Basic and acidic residues" evidence="1">
    <location>
        <begin position="261"/>
        <end position="271"/>
    </location>
</feature>
<feature type="region of interest" description="Disordered" evidence="1">
    <location>
        <begin position="136"/>
        <end position="171"/>
    </location>
</feature>
<reference evidence="2 3" key="1">
    <citation type="submission" date="2024-09" db="EMBL/GenBank/DDBJ databases">
        <title>A chromosome-level genome assembly of Gray's grenadier anchovy, Coilia grayii.</title>
        <authorList>
            <person name="Fu Z."/>
        </authorList>
    </citation>
    <scope>NUCLEOTIDE SEQUENCE [LARGE SCALE GENOMIC DNA]</scope>
    <source>
        <strain evidence="2">G4</strain>
        <tissue evidence="2">Muscle</tissue>
    </source>
</reference>
<sequence>MKVNIPQDSSRGMKSAYTPEHIEYGLLRSEAGGFTQNAPGSLYPGHPLKNEETITTVYTVPYFSINGERPGHFASDLVAQQPVQHTDVYVSPYGVTEMIPHTGYYKHGSSKTVQEPDARIGGKWAPQKLVFSNSVPVQSASSWSSGGQRPNRKSGLNHMAPNQHGGGKYERSYLPPFLREQVTNKQTFSQPPNIRPTPHINAPRLFSGENGATTGKGLDNVPLQTSQTLQSVAARPPLAKNRGASRENGRGGNGIHQSPGRRFDATADGKQSKRFRVKTRYLVRAFNQYQQGRLYQSHGSNDLKETDFPSAGETLNIRIQSTDNPGSNGQKR</sequence>
<dbReference type="EMBL" id="JBHFQA010000008">
    <property type="protein sequence ID" value="KAL2094960.1"/>
    <property type="molecule type" value="Genomic_DNA"/>
</dbReference>
<feature type="compositionally biased region" description="Polar residues" evidence="1">
    <location>
        <begin position="317"/>
        <end position="332"/>
    </location>
</feature>
<keyword evidence="3" id="KW-1185">Reference proteome</keyword>
<evidence type="ECO:0000313" key="3">
    <source>
        <dbReference type="Proteomes" id="UP001591681"/>
    </source>
</evidence>